<keyword evidence="15" id="KW-1185">Reference proteome</keyword>
<dbReference type="SUPFAM" id="SSF52540">
    <property type="entry name" value="P-loop containing nucleoside triphosphate hydrolases"/>
    <property type="match status" value="2"/>
</dbReference>
<evidence type="ECO:0000256" key="5">
    <source>
        <dbReference type="ARBA" id="ARBA00022694"/>
    </source>
</evidence>
<dbReference type="HAMAP" id="MF_00185">
    <property type="entry name" value="IPP_trans"/>
    <property type="match status" value="1"/>
</dbReference>
<keyword evidence="5 10" id="KW-0819">tRNA processing</keyword>
<protein>
    <recommendedName>
        <fullName evidence="10">tRNA dimethylallyltransferase</fullName>
        <ecNumber evidence="10">2.5.1.75</ecNumber>
    </recommendedName>
    <alternativeName>
        <fullName evidence="10">Dimethylallyl diphosphate:tRNA dimethylallyltransferase</fullName>
        <shortName evidence="10">DMAPP:tRNA dimethylallyltransferase</shortName>
        <shortName evidence="10">DMATase</shortName>
    </alternativeName>
    <alternativeName>
        <fullName evidence="10">Isopentenyl-diphosphate:tRNA isopentenyltransferase</fullName>
        <shortName evidence="10">IPP transferase</shortName>
        <shortName evidence="10">IPPT</shortName>
        <shortName evidence="10">IPTase</shortName>
    </alternativeName>
</protein>
<evidence type="ECO:0000256" key="11">
    <source>
        <dbReference type="RuleBase" id="RU003783"/>
    </source>
</evidence>
<dbReference type="GO" id="GO:0052381">
    <property type="term" value="F:tRNA dimethylallyltransferase activity"/>
    <property type="evidence" value="ECO:0007669"/>
    <property type="project" value="UniProtKB-UniRule"/>
</dbReference>
<dbReference type="GeneID" id="94550213"/>
<proteinExistence type="inferred from homology"/>
<dbReference type="Gene3D" id="3.40.50.300">
    <property type="entry name" value="P-loop containing nucleotide triphosphate hydrolases"/>
    <property type="match status" value="1"/>
</dbReference>
<keyword evidence="4 10" id="KW-0808">Transferase</keyword>
<evidence type="ECO:0000313" key="14">
    <source>
        <dbReference type="EMBL" id="PVZ13458.1"/>
    </source>
</evidence>
<keyword evidence="8 10" id="KW-0460">Magnesium</keyword>
<feature type="binding site" evidence="10">
    <location>
        <begin position="15"/>
        <end position="20"/>
    </location>
    <ligand>
        <name>substrate</name>
    </ligand>
</feature>
<name>A0A2U1FMP5_9PORP</name>
<organism evidence="14 15">
    <name type="scientific">Porphyromonas loveana</name>
    <dbReference type="NCBI Taxonomy" id="1884669"/>
    <lineage>
        <taxon>Bacteria</taxon>
        <taxon>Pseudomonadati</taxon>
        <taxon>Bacteroidota</taxon>
        <taxon>Bacteroidia</taxon>
        <taxon>Bacteroidales</taxon>
        <taxon>Porphyromonadaceae</taxon>
        <taxon>Porphyromonas</taxon>
    </lineage>
</organism>
<feature type="region of interest" description="Interaction with substrate tRNA" evidence="10">
    <location>
        <begin position="38"/>
        <end position="41"/>
    </location>
</feature>
<dbReference type="EC" id="2.5.1.75" evidence="10"/>
<comment type="catalytic activity">
    <reaction evidence="9 10 11">
        <text>adenosine(37) in tRNA + dimethylallyl diphosphate = N(6)-dimethylallyladenosine(37) in tRNA + diphosphate</text>
        <dbReference type="Rhea" id="RHEA:26482"/>
        <dbReference type="Rhea" id="RHEA-COMP:10162"/>
        <dbReference type="Rhea" id="RHEA-COMP:10375"/>
        <dbReference type="ChEBI" id="CHEBI:33019"/>
        <dbReference type="ChEBI" id="CHEBI:57623"/>
        <dbReference type="ChEBI" id="CHEBI:74411"/>
        <dbReference type="ChEBI" id="CHEBI:74415"/>
        <dbReference type="EC" id="2.5.1.75"/>
    </reaction>
</comment>
<comment type="cofactor">
    <cofactor evidence="1 10">
        <name>Mg(2+)</name>
        <dbReference type="ChEBI" id="CHEBI:18420"/>
    </cofactor>
</comment>
<dbReference type="InterPro" id="IPR039657">
    <property type="entry name" value="Dimethylallyltransferase"/>
</dbReference>
<gene>
    <name evidence="10" type="primary">miaA</name>
    <name evidence="14" type="ORF">C7382_103155</name>
</gene>
<comment type="caution">
    <text evidence="14">The sequence shown here is derived from an EMBL/GenBank/DDBJ whole genome shotgun (WGS) entry which is preliminary data.</text>
</comment>
<dbReference type="InterPro" id="IPR027417">
    <property type="entry name" value="P-loop_NTPase"/>
</dbReference>
<dbReference type="PANTHER" id="PTHR11088">
    <property type="entry name" value="TRNA DIMETHYLALLYLTRANSFERASE"/>
    <property type="match status" value="1"/>
</dbReference>
<comment type="subunit">
    <text evidence="10">Monomer.</text>
</comment>
<comment type="similarity">
    <text evidence="3 10 13">Belongs to the IPP transferase family.</text>
</comment>
<evidence type="ECO:0000256" key="7">
    <source>
        <dbReference type="ARBA" id="ARBA00022840"/>
    </source>
</evidence>
<dbReference type="InterPro" id="IPR018022">
    <property type="entry name" value="IPT"/>
</dbReference>
<evidence type="ECO:0000256" key="4">
    <source>
        <dbReference type="ARBA" id="ARBA00022679"/>
    </source>
</evidence>
<dbReference type="OrthoDB" id="9776390at2"/>
<evidence type="ECO:0000256" key="6">
    <source>
        <dbReference type="ARBA" id="ARBA00022741"/>
    </source>
</evidence>
<dbReference type="NCBIfam" id="TIGR00174">
    <property type="entry name" value="miaA"/>
    <property type="match status" value="1"/>
</dbReference>
<accession>A0A2U1FMP5</accession>
<evidence type="ECO:0000256" key="1">
    <source>
        <dbReference type="ARBA" id="ARBA00001946"/>
    </source>
</evidence>
<dbReference type="GO" id="GO:0006400">
    <property type="term" value="P:tRNA modification"/>
    <property type="evidence" value="ECO:0007669"/>
    <property type="project" value="TreeGrafter"/>
</dbReference>
<evidence type="ECO:0000256" key="12">
    <source>
        <dbReference type="RuleBase" id="RU003784"/>
    </source>
</evidence>
<feature type="site" description="Interaction with substrate tRNA" evidence="10">
    <location>
        <position position="126"/>
    </location>
</feature>
<evidence type="ECO:0000256" key="10">
    <source>
        <dbReference type="HAMAP-Rule" id="MF_00185"/>
    </source>
</evidence>
<evidence type="ECO:0000313" key="15">
    <source>
        <dbReference type="Proteomes" id="UP000245462"/>
    </source>
</evidence>
<keyword evidence="6 10" id="KW-0547">Nucleotide-binding</keyword>
<evidence type="ECO:0000256" key="9">
    <source>
        <dbReference type="ARBA" id="ARBA00049563"/>
    </source>
</evidence>
<dbReference type="Proteomes" id="UP000245462">
    <property type="component" value="Unassembled WGS sequence"/>
</dbReference>
<dbReference type="GO" id="GO:0005524">
    <property type="term" value="F:ATP binding"/>
    <property type="evidence" value="ECO:0007669"/>
    <property type="project" value="UniProtKB-UniRule"/>
</dbReference>
<dbReference type="Pfam" id="PF01715">
    <property type="entry name" value="IPPT"/>
    <property type="match status" value="1"/>
</dbReference>
<reference evidence="14 15" key="1">
    <citation type="submission" date="2018-04" db="EMBL/GenBank/DDBJ databases">
        <title>Genomic Encyclopedia of Type Strains, Phase IV (KMG-IV): sequencing the most valuable type-strain genomes for metagenomic binning, comparative biology and taxonomic classification.</title>
        <authorList>
            <person name="Goeker M."/>
        </authorList>
    </citation>
    <scope>NUCLEOTIDE SEQUENCE [LARGE SCALE GENOMIC DNA]</scope>
    <source>
        <strain evidence="14 15">DSM 28520</strain>
    </source>
</reference>
<dbReference type="Gene3D" id="1.10.20.140">
    <property type="match status" value="1"/>
</dbReference>
<dbReference type="RefSeq" id="WP_116678753.1">
    <property type="nucleotide sequence ID" value="NZ_QEKY01000003.1"/>
</dbReference>
<keyword evidence="7 10" id="KW-0067">ATP-binding</keyword>
<comment type="caution">
    <text evidence="10">Lacks conserved residue(s) required for the propagation of feature annotation.</text>
</comment>
<feature type="binding site" evidence="10">
    <location>
        <begin position="13"/>
        <end position="20"/>
    </location>
    <ligand>
        <name>ATP</name>
        <dbReference type="ChEBI" id="CHEBI:30616"/>
    </ligand>
</feature>
<sequence>MDAHPCTLYVLLGPTGVGKTELSLDIAERLGSPILSADSRQIFRELPIGTAAPTPEQRARVPHLFVATHSVSDYYSAGMYEVEVLETLAELFGKHRGVLLTGGSMMYIDAVCSGIDDIPDVYPEVREELYARYADEGLDGILSQLRLLDPDYYARVDRRNYKRVIHGLEVCLTTGRPFSSFHRHEAKERPFRIVKIGLCRDREELCERIDARVLQMMADGLEEEARAVYPLRHLNALNTVGYKEMFEYFDGHIDRAEAVRRIQRNSRVYARKQMTWFRRDAEIQWFHPEADREAILSLISSRTP</sequence>
<dbReference type="EMBL" id="QEKY01000003">
    <property type="protein sequence ID" value="PVZ13458.1"/>
    <property type="molecule type" value="Genomic_DNA"/>
</dbReference>
<dbReference type="AlphaFoldDB" id="A0A2U1FMP5"/>
<evidence type="ECO:0000256" key="3">
    <source>
        <dbReference type="ARBA" id="ARBA00005842"/>
    </source>
</evidence>
<evidence type="ECO:0000256" key="8">
    <source>
        <dbReference type="ARBA" id="ARBA00022842"/>
    </source>
</evidence>
<evidence type="ECO:0000256" key="2">
    <source>
        <dbReference type="ARBA" id="ARBA00003213"/>
    </source>
</evidence>
<feature type="site" description="Interaction with substrate tRNA" evidence="10">
    <location>
        <position position="104"/>
    </location>
</feature>
<evidence type="ECO:0000256" key="13">
    <source>
        <dbReference type="RuleBase" id="RU003785"/>
    </source>
</evidence>
<comment type="function">
    <text evidence="2 10 12">Catalyzes the transfer of a dimethylallyl group onto the adenine at position 37 in tRNAs that read codons beginning with uridine, leading to the formation of N6-(dimethylallyl)adenosine (i(6)A).</text>
</comment>
<dbReference type="PANTHER" id="PTHR11088:SF60">
    <property type="entry name" value="TRNA DIMETHYLALLYLTRANSFERASE"/>
    <property type="match status" value="1"/>
</dbReference>